<dbReference type="Pfam" id="PF08263">
    <property type="entry name" value="LRRNT_2"/>
    <property type="match status" value="1"/>
</dbReference>
<feature type="transmembrane region" description="Helical" evidence="4">
    <location>
        <begin position="255"/>
        <end position="280"/>
    </location>
</feature>
<dbReference type="SUPFAM" id="SSF52058">
    <property type="entry name" value="L domain-like"/>
    <property type="match status" value="1"/>
</dbReference>
<protein>
    <submittedName>
        <fullName evidence="7">Inactive leucine-rich repeat receptor-like serine/threonine-protein kinase</fullName>
    </submittedName>
</protein>
<feature type="domain" description="Protein kinase" evidence="6">
    <location>
        <begin position="241"/>
        <end position="527"/>
    </location>
</feature>
<keyword evidence="5" id="KW-0732">Signal</keyword>
<evidence type="ECO:0000256" key="5">
    <source>
        <dbReference type="SAM" id="SignalP"/>
    </source>
</evidence>
<accession>A0A2I0AVR1</accession>
<keyword evidence="7" id="KW-0418">Kinase</keyword>
<evidence type="ECO:0000256" key="2">
    <source>
        <dbReference type="ARBA" id="ARBA00022614"/>
    </source>
</evidence>
<evidence type="ECO:0000313" key="7">
    <source>
        <dbReference type="EMBL" id="PKA59630.1"/>
    </source>
</evidence>
<dbReference type="PANTHER" id="PTHR48007">
    <property type="entry name" value="LEUCINE-RICH REPEAT RECEPTOR-LIKE PROTEIN KINASE PXC1"/>
    <property type="match status" value="1"/>
</dbReference>
<reference evidence="7 8" key="1">
    <citation type="journal article" date="2017" name="Nature">
        <title>The Apostasia genome and the evolution of orchids.</title>
        <authorList>
            <person name="Zhang G.Q."/>
            <person name="Liu K.W."/>
            <person name="Li Z."/>
            <person name="Lohaus R."/>
            <person name="Hsiao Y.Y."/>
            <person name="Niu S.C."/>
            <person name="Wang J.Y."/>
            <person name="Lin Y.C."/>
            <person name="Xu Q."/>
            <person name="Chen L.J."/>
            <person name="Yoshida K."/>
            <person name="Fujiwara S."/>
            <person name="Wang Z.W."/>
            <person name="Zhang Y.Q."/>
            <person name="Mitsuda N."/>
            <person name="Wang M."/>
            <person name="Liu G.H."/>
            <person name="Pecoraro L."/>
            <person name="Huang H.X."/>
            <person name="Xiao X.J."/>
            <person name="Lin M."/>
            <person name="Wu X.Y."/>
            <person name="Wu W.L."/>
            <person name="Chen Y.Y."/>
            <person name="Chang S.B."/>
            <person name="Sakamoto S."/>
            <person name="Ohme-Takagi M."/>
            <person name="Yagi M."/>
            <person name="Zeng S.J."/>
            <person name="Shen C.Y."/>
            <person name="Yeh C.M."/>
            <person name="Luo Y.B."/>
            <person name="Tsai W.C."/>
            <person name="Van de Peer Y."/>
            <person name="Liu Z.J."/>
        </authorList>
    </citation>
    <scope>NUCLEOTIDE SEQUENCE [LARGE SCALE GENOMIC DNA]</scope>
    <source>
        <strain evidence="8">cv. Shenzhen</strain>
        <tissue evidence="7">Stem</tissue>
    </source>
</reference>
<keyword evidence="7" id="KW-0675">Receptor</keyword>
<dbReference type="InterPro" id="IPR046959">
    <property type="entry name" value="PRK1-6/SRF4-like"/>
</dbReference>
<evidence type="ECO:0000256" key="1">
    <source>
        <dbReference type="ARBA" id="ARBA00004370"/>
    </source>
</evidence>
<feature type="signal peptide" evidence="5">
    <location>
        <begin position="1"/>
        <end position="21"/>
    </location>
</feature>
<dbReference type="GO" id="GO:0016020">
    <property type="term" value="C:membrane"/>
    <property type="evidence" value="ECO:0007669"/>
    <property type="project" value="UniProtKB-SubCell"/>
</dbReference>
<keyword evidence="3" id="KW-0677">Repeat</keyword>
<dbReference type="OrthoDB" id="772719at2759"/>
<dbReference type="Proteomes" id="UP000236161">
    <property type="component" value="Unassembled WGS sequence"/>
</dbReference>
<comment type="subcellular location">
    <subcellularLocation>
        <location evidence="1">Membrane</location>
    </subcellularLocation>
</comment>
<organism evidence="7 8">
    <name type="scientific">Apostasia shenzhenica</name>
    <dbReference type="NCBI Taxonomy" id="1088818"/>
    <lineage>
        <taxon>Eukaryota</taxon>
        <taxon>Viridiplantae</taxon>
        <taxon>Streptophyta</taxon>
        <taxon>Embryophyta</taxon>
        <taxon>Tracheophyta</taxon>
        <taxon>Spermatophyta</taxon>
        <taxon>Magnoliopsida</taxon>
        <taxon>Liliopsida</taxon>
        <taxon>Asparagales</taxon>
        <taxon>Orchidaceae</taxon>
        <taxon>Apostasioideae</taxon>
        <taxon>Apostasia</taxon>
    </lineage>
</organism>
<dbReference type="InterPro" id="IPR000719">
    <property type="entry name" value="Prot_kinase_dom"/>
</dbReference>
<dbReference type="STRING" id="1088818.A0A2I0AVR1"/>
<keyword evidence="7" id="KW-0808">Transferase</keyword>
<dbReference type="Gene3D" id="3.80.10.10">
    <property type="entry name" value="Ribonuclease Inhibitor"/>
    <property type="match status" value="1"/>
</dbReference>
<evidence type="ECO:0000313" key="8">
    <source>
        <dbReference type="Proteomes" id="UP000236161"/>
    </source>
</evidence>
<proteinExistence type="predicted"/>
<keyword evidence="2" id="KW-0433">Leucine-rich repeat</keyword>
<dbReference type="EMBL" id="KZ451947">
    <property type="protein sequence ID" value="PKA59630.1"/>
    <property type="molecule type" value="Genomic_DNA"/>
</dbReference>
<keyword evidence="8" id="KW-1185">Reference proteome</keyword>
<evidence type="ECO:0000256" key="3">
    <source>
        <dbReference type="ARBA" id="ARBA00022737"/>
    </source>
</evidence>
<dbReference type="SUPFAM" id="SSF56112">
    <property type="entry name" value="Protein kinase-like (PK-like)"/>
    <property type="match status" value="1"/>
</dbReference>
<sequence length="534" mass="58584">MTPPTATYPSLLLLLLLLLLALPLFFLCSSPDPQPATNPTAVVNAAAAGKFFPSERDALIVLRDSLTSSADLHYNWTGAPCYRHRSRWLGILCADSHVVGIVLESIHFAGILPAGAFRNLTRLSTLILHENDLYGGLPDLGGLAHLQEAVLSRNRFAGTIPEVLVSLPGLSRLELQENLLRGKIPPFDQKTLVVFNASFNFLDGRIPQTPVLQRFTIASFDHNPGLCGKPTKTPCMPAPAVAEEASPSYGRFGLALTWISVGLSAIIFLIALASLFFLCFSKIRSAVVNRGRGDSGEPRRVRTELEASGLAEEPTLRFFGDGEAPFSSEDLERSEPLAIGTGPNGRTYSVRLPSGMVVAVKRMREVGELSTDDVQSQRVPHGNLKSWNVVVNINLRNRFDCFDCKLVHFGLLPVTGPEHGRHLAIRCSPEFRQMDWPEMGRKMDVYCFGLLIVELVTGEEPVDAGDVLVNLARRLRGEVWVLDVNLARERESHGDIFRLLNIGLECLSPEPARRPEMSEVVPRIEALNGGEFAG</sequence>
<dbReference type="PANTHER" id="PTHR48007:SF40">
    <property type="entry name" value="SERINE-THREONINE_TYROSINE-PROTEIN KINASE CATALYTIC DOMAIN-CONTAINING PROTEIN"/>
    <property type="match status" value="1"/>
</dbReference>
<dbReference type="InterPro" id="IPR032675">
    <property type="entry name" value="LRR_dom_sf"/>
</dbReference>
<dbReference type="GO" id="GO:0005524">
    <property type="term" value="F:ATP binding"/>
    <property type="evidence" value="ECO:0007669"/>
    <property type="project" value="InterPro"/>
</dbReference>
<evidence type="ECO:0000256" key="4">
    <source>
        <dbReference type="SAM" id="Phobius"/>
    </source>
</evidence>
<keyword evidence="4" id="KW-0472">Membrane</keyword>
<keyword evidence="4" id="KW-1133">Transmembrane helix</keyword>
<dbReference type="PROSITE" id="PS50011">
    <property type="entry name" value="PROTEIN_KINASE_DOM"/>
    <property type="match status" value="1"/>
</dbReference>
<evidence type="ECO:0000259" key="6">
    <source>
        <dbReference type="PROSITE" id="PS50011"/>
    </source>
</evidence>
<dbReference type="InterPro" id="IPR013210">
    <property type="entry name" value="LRR_N_plant-typ"/>
</dbReference>
<dbReference type="InterPro" id="IPR011009">
    <property type="entry name" value="Kinase-like_dom_sf"/>
</dbReference>
<keyword evidence="4" id="KW-0812">Transmembrane</keyword>
<dbReference type="Gene3D" id="1.10.510.10">
    <property type="entry name" value="Transferase(Phosphotransferase) domain 1"/>
    <property type="match status" value="1"/>
</dbReference>
<name>A0A2I0AVR1_9ASPA</name>
<dbReference type="AlphaFoldDB" id="A0A2I0AVR1"/>
<gene>
    <name evidence="7" type="ORF">AXF42_Ash018097</name>
</gene>
<dbReference type="GO" id="GO:0004672">
    <property type="term" value="F:protein kinase activity"/>
    <property type="evidence" value="ECO:0007669"/>
    <property type="project" value="InterPro"/>
</dbReference>
<feature type="chain" id="PRO_5014129165" evidence="5">
    <location>
        <begin position="22"/>
        <end position="534"/>
    </location>
</feature>